<keyword evidence="10 15" id="KW-0233">DNA recombination</keyword>
<evidence type="ECO:0000256" key="14">
    <source>
        <dbReference type="ARBA" id="ARBA00048954"/>
    </source>
</evidence>
<comment type="cofactor">
    <cofactor evidence="1 15">
        <name>Mg(2+)</name>
        <dbReference type="ChEBI" id="CHEBI:18420"/>
    </cofactor>
</comment>
<dbReference type="Pfam" id="PF21530">
    <property type="entry name" value="Pif1_2B_dom"/>
    <property type="match status" value="1"/>
</dbReference>
<keyword evidence="13 15" id="KW-0539">Nucleus</keyword>
<evidence type="ECO:0000256" key="3">
    <source>
        <dbReference type="ARBA" id="ARBA00022741"/>
    </source>
</evidence>
<protein>
    <recommendedName>
        <fullName evidence="15">ATP-dependent DNA helicase PIF1</fullName>
        <ecNumber evidence="15">5.6.2.3</ecNumber>
    </recommendedName>
    <alternativeName>
        <fullName evidence="15">DNA 5'-3' helicase PIF1</fullName>
    </alternativeName>
    <alternativeName>
        <fullName evidence="15">DNA repair and recombination helicase PIF1</fullName>
    </alternativeName>
</protein>
<dbReference type="CDD" id="cd18037">
    <property type="entry name" value="DEXSc_Pif1_like"/>
    <property type="match status" value="1"/>
</dbReference>
<dbReference type="Pfam" id="PF05970">
    <property type="entry name" value="PIF1"/>
    <property type="match status" value="1"/>
</dbReference>
<dbReference type="GO" id="GO:0006310">
    <property type="term" value="P:DNA recombination"/>
    <property type="evidence" value="ECO:0007669"/>
    <property type="project" value="UniProtKB-UniRule"/>
</dbReference>
<dbReference type="InterPro" id="IPR003593">
    <property type="entry name" value="AAA+_ATPase"/>
</dbReference>
<proteinExistence type="inferred from homology"/>
<dbReference type="GO" id="GO:0005739">
    <property type="term" value="C:mitochondrion"/>
    <property type="evidence" value="ECO:0007669"/>
    <property type="project" value="UniProtKB-SubCell"/>
</dbReference>
<organism evidence="18 19">
    <name type="scientific">Phaeomoniella chlamydospora</name>
    <name type="common">Phaeoacremonium chlamydosporum</name>
    <dbReference type="NCBI Taxonomy" id="158046"/>
    <lineage>
        <taxon>Eukaryota</taxon>
        <taxon>Fungi</taxon>
        <taxon>Dikarya</taxon>
        <taxon>Ascomycota</taxon>
        <taxon>Pezizomycotina</taxon>
        <taxon>Eurotiomycetes</taxon>
        <taxon>Chaetothyriomycetidae</taxon>
        <taxon>Phaeomoniellales</taxon>
        <taxon>Phaeomoniellaceae</taxon>
        <taxon>Phaeomoniella</taxon>
    </lineage>
</organism>
<accession>A0A0G2G6N1</accession>
<evidence type="ECO:0000256" key="5">
    <source>
        <dbReference type="ARBA" id="ARBA00022801"/>
    </source>
</evidence>
<evidence type="ECO:0000256" key="15">
    <source>
        <dbReference type="HAMAP-Rule" id="MF_03176"/>
    </source>
</evidence>
<reference evidence="18 19" key="1">
    <citation type="submission" date="2015-05" db="EMBL/GenBank/DDBJ databases">
        <title>Distinctive expansion of gene families associated with plant cell wall degradation and secondary metabolism in the genomes of grapevine trunk pathogens.</title>
        <authorList>
            <person name="Lawrence D.P."/>
            <person name="Travadon R."/>
            <person name="Rolshausen P.E."/>
            <person name="Baumgartner K."/>
        </authorList>
    </citation>
    <scope>NUCLEOTIDE SEQUENCE [LARGE SCALE GENOMIC DNA]</scope>
    <source>
        <strain evidence="18">UCRPC4</strain>
    </source>
</reference>
<evidence type="ECO:0000256" key="11">
    <source>
        <dbReference type="ARBA" id="ARBA00023204"/>
    </source>
</evidence>
<keyword evidence="9 15" id="KW-0496">Mitochondrion</keyword>
<evidence type="ECO:0000256" key="4">
    <source>
        <dbReference type="ARBA" id="ARBA00022763"/>
    </source>
</evidence>
<dbReference type="InterPro" id="IPR048293">
    <property type="entry name" value="PIF1_RRM3_pfh1"/>
</dbReference>
<comment type="subunit">
    <text evidence="15">Monomer.</text>
</comment>
<evidence type="ECO:0000256" key="9">
    <source>
        <dbReference type="ARBA" id="ARBA00023128"/>
    </source>
</evidence>
<dbReference type="SUPFAM" id="SSF52540">
    <property type="entry name" value="P-loop containing nucleoside triphosphate hydrolases"/>
    <property type="match status" value="2"/>
</dbReference>
<feature type="region of interest" description="Disordered" evidence="16">
    <location>
        <begin position="200"/>
        <end position="219"/>
    </location>
</feature>
<dbReference type="GO" id="GO:0005730">
    <property type="term" value="C:nucleolus"/>
    <property type="evidence" value="ECO:0007669"/>
    <property type="project" value="UniProtKB-SubCell"/>
</dbReference>
<dbReference type="InterPro" id="IPR010285">
    <property type="entry name" value="DNA_helicase_pif1-like_DEAD"/>
</dbReference>
<feature type="compositionally biased region" description="Low complexity" evidence="16">
    <location>
        <begin position="140"/>
        <end position="153"/>
    </location>
</feature>
<dbReference type="SMART" id="SM00382">
    <property type="entry name" value="AAA"/>
    <property type="match status" value="1"/>
</dbReference>
<sequence length="754" mass="84416">MVTFKLNLFPQALPVPRAPLCPLFSRLPSSRGKMLSRAVGNFTKPGAKAQQPLQPKTSGLNAQPVETKKRKFERTMSTASSNLGALHDAVYFDENDFDDDLDFTSAAALPAHSDVQYPSLDRALSEVTYPSLHTERVKQPSSSAPIPWSSSPPEHFKHPAPKRRTVPWLDKDAYTPLAKEKYHKSPYPWNKTASAIKEDQRALRKKNRGKKPVQKDHTGVKVGASTNIRKMPVIFLSDEQKAVLRTVVNDGKSVFFTGSAGTGKSVLMRQIIDKLKDKYASKDNQSAVAVTASTGLAACNIEGSTIHSFAGIGLGKEAAPELIKKVKKNMKAVTRWRQTKVLIMDEISMVDGDLYDKLEGIARAIKNNGRPFGGIQVVVTGDFFQLPPVQESNKAVRFCFDAQTWPTTIQHTILLTHVFRQKDPVFASMLNEMRLGKLTPQSINAFKRLSRPLNFDDDIEATELFPTRKEVETANSTRMRNLSGQVFTYNAKDIPGKDPIAAQKAFENMMAPPTLEFKKGAQVMLIKNFDEGLVNGSLGKIQAFMTTDVHNYWKDNEEEFEEIWGDEDDAEKQRKKQEIRAAMNKKNPNPDGANDTGTHYPLVRFSLPDGTFRTMLCTPEDWKVEGNIRDEIVAHRRQVPLILAWALSIHKAQGQTLERVKVNLGRVFEKGQAYVALSRATSQAGLQVLNFNANKVMVHQKVISFYDNLVSIHTITPQDSGQADGKRMITAKDYERNFVDISDDDDGELYMYEQ</sequence>
<keyword evidence="12 15" id="KW-0413">Isomerase</keyword>
<feature type="region of interest" description="Disordered" evidence="16">
    <location>
        <begin position="567"/>
        <end position="598"/>
    </location>
</feature>
<gene>
    <name evidence="15" type="primary">PIF1</name>
    <name evidence="18" type="ORF">UCRPC4_g04538</name>
</gene>
<dbReference type="HAMAP" id="MF_03176">
    <property type="entry name" value="PIF1"/>
    <property type="match status" value="1"/>
</dbReference>
<dbReference type="GO" id="GO:0016887">
    <property type="term" value="F:ATP hydrolysis activity"/>
    <property type="evidence" value="ECO:0007669"/>
    <property type="project" value="RHEA"/>
</dbReference>
<comment type="catalytic activity">
    <reaction evidence="14 15">
        <text>ATP + H2O = ADP + phosphate + H(+)</text>
        <dbReference type="Rhea" id="RHEA:13065"/>
        <dbReference type="ChEBI" id="CHEBI:15377"/>
        <dbReference type="ChEBI" id="CHEBI:15378"/>
        <dbReference type="ChEBI" id="CHEBI:30616"/>
        <dbReference type="ChEBI" id="CHEBI:43474"/>
        <dbReference type="ChEBI" id="CHEBI:456216"/>
        <dbReference type="EC" id="5.6.2.3"/>
    </reaction>
</comment>
<dbReference type="PANTHER" id="PTHR47642:SF5">
    <property type="entry name" value="ATP-DEPENDENT DNA HELICASE"/>
    <property type="match status" value="1"/>
</dbReference>
<keyword evidence="7 15" id="KW-0067">ATP-binding</keyword>
<dbReference type="PANTHER" id="PTHR47642">
    <property type="entry name" value="ATP-DEPENDENT DNA HELICASE"/>
    <property type="match status" value="1"/>
</dbReference>
<evidence type="ECO:0000256" key="16">
    <source>
        <dbReference type="SAM" id="MobiDB-lite"/>
    </source>
</evidence>
<comment type="similarity">
    <text evidence="15">Belongs to the helicase family. PIF1 subfamily.</text>
</comment>
<keyword evidence="11 15" id="KW-0234">DNA repair</keyword>
<dbReference type="EMBL" id="LCWF01000108">
    <property type="protein sequence ID" value="KKY19378.1"/>
    <property type="molecule type" value="Genomic_DNA"/>
</dbReference>
<dbReference type="InterPro" id="IPR027417">
    <property type="entry name" value="P-loop_NTPase"/>
</dbReference>
<name>A0A0G2G6N1_PHACM</name>
<dbReference type="EC" id="5.6.2.3" evidence="15"/>
<comment type="caution">
    <text evidence="18">The sequence shown here is derived from an EMBL/GenBank/DDBJ whole genome shotgun (WGS) entry which is preliminary data.</text>
</comment>
<dbReference type="GO" id="GO:0005524">
    <property type="term" value="F:ATP binding"/>
    <property type="evidence" value="ECO:0007669"/>
    <property type="project" value="UniProtKB-UniRule"/>
</dbReference>
<keyword evidence="6 15" id="KW-0347">Helicase</keyword>
<feature type="region of interest" description="Disordered" evidence="16">
    <location>
        <begin position="44"/>
        <end position="68"/>
    </location>
</feature>
<dbReference type="CDD" id="cd18809">
    <property type="entry name" value="SF1_C_RecD"/>
    <property type="match status" value="1"/>
</dbReference>
<evidence type="ECO:0000259" key="17">
    <source>
        <dbReference type="SMART" id="SM00382"/>
    </source>
</evidence>
<dbReference type="GO" id="GO:0043139">
    <property type="term" value="F:5'-3' DNA helicase activity"/>
    <property type="evidence" value="ECO:0007669"/>
    <property type="project" value="UniProtKB-UniRule"/>
</dbReference>
<dbReference type="OrthoDB" id="432234at2759"/>
<dbReference type="GO" id="GO:0006281">
    <property type="term" value="P:DNA repair"/>
    <property type="evidence" value="ECO:0007669"/>
    <property type="project" value="UniProtKB-UniRule"/>
</dbReference>
<dbReference type="InterPro" id="IPR049163">
    <property type="entry name" value="Pif1-like_2B_dom"/>
</dbReference>
<dbReference type="GO" id="GO:0000723">
    <property type="term" value="P:telomere maintenance"/>
    <property type="evidence" value="ECO:0007669"/>
    <property type="project" value="InterPro"/>
</dbReference>
<dbReference type="Proteomes" id="UP000053317">
    <property type="component" value="Unassembled WGS sequence"/>
</dbReference>
<dbReference type="InterPro" id="IPR051055">
    <property type="entry name" value="PIF1_helicase"/>
</dbReference>
<evidence type="ECO:0000256" key="1">
    <source>
        <dbReference type="ARBA" id="ARBA00001946"/>
    </source>
</evidence>
<keyword evidence="5 15" id="KW-0378">Hydrolase</keyword>
<feature type="compositionally biased region" description="Basic residues" evidence="16">
    <location>
        <begin position="203"/>
        <end position="212"/>
    </location>
</feature>
<evidence type="ECO:0000313" key="18">
    <source>
        <dbReference type="EMBL" id="KKY19378.1"/>
    </source>
</evidence>
<feature type="binding site" evidence="15">
    <location>
        <begin position="258"/>
        <end position="265"/>
    </location>
    <ligand>
        <name>ATP</name>
        <dbReference type="ChEBI" id="CHEBI:30616"/>
    </ligand>
</feature>
<evidence type="ECO:0000256" key="13">
    <source>
        <dbReference type="ARBA" id="ARBA00023242"/>
    </source>
</evidence>
<comment type="subcellular location">
    <subcellularLocation>
        <location evidence="2">Nucleus</location>
        <location evidence="2">Nucleolus</location>
    </subcellularLocation>
    <subcellularLocation>
        <location evidence="15">Nucleus</location>
    </subcellularLocation>
    <subcellularLocation>
        <location evidence="15">Mitochondrion</location>
    </subcellularLocation>
</comment>
<dbReference type="Gene3D" id="3.40.50.300">
    <property type="entry name" value="P-loop containing nucleotide triphosphate hydrolases"/>
    <property type="match status" value="1"/>
</dbReference>
<keyword evidence="19" id="KW-1185">Reference proteome</keyword>
<evidence type="ECO:0000256" key="6">
    <source>
        <dbReference type="ARBA" id="ARBA00022806"/>
    </source>
</evidence>
<evidence type="ECO:0000256" key="7">
    <source>
        <dbReference type="ARBA" id="ARBA00022840"/>
    </source>
</evidence>
<comment type="function">
    <text evidence="15">DNA-dependent ATPase and 5'-3' DNA helicase required for the maintenance of both mitochondrial and nuclear genome stability.</text>
</comment>
<keyword evidence="3 15" id="KW-0547">Nucleotide-binding</keyword>
<evidence type="ECO:0000256" key="8">
    <source>
        <dbReference type="ARBA" id="ARBA00023125"/>
    </source>
</evidence>
<dbReference type="FunFam" id="3.40.50.300:FF:001226">
    <property type="entry name" value="ATP-dependent DNA helicase PIF1"/>
    <property type="match status" value="1"/>
</dbReference>
<dbReference type="AlphaFoldDB" id="A0A0G2G6N1"/>
<evidence type="ECO:0000256" key="2">
    <source>
        <dbReference type="ARBA" id="ARBA00004604"/>
    </source>
</evidence>
<keyword evidence="4 15" id="KW-0227">DNA damage</keyword>
<reference evidence="18 19" key="2">
    <citation type="submission" date="2015-05" db="EMBL/GenBank/DDBJ databases">
        <authorList>
            <person name="Morales-Cruz A."/>
            <person name="Amrine K.C."/>
            <person name="Cantu D."/>
        </authorList>
    </citation>
    <scope>NUCLEOTIDE SEQUENCE [LARGE SCALE GENOMIC DNA]</scope>
    <source>
        <strain evidence="18">UCRPC4</strain>
    </source>
</reference>
<feature type="region of interest" description="Disordered" evidence="16">
    <location>
        <begin position="135"/>
        <end position="162"/>
    </location>
</feature>
<evidence type="ECO:0000313" key="19">
    <source>
        <dbReference type="Proteomes" id="UP000053317"/>
    </source>
</evidence>
<evidence type="ECO:0000256" key="12">
    <source>
        <dbReference type="ARBA" id="ARBA00023235"/>
    </source>
</evidence>
<feature type="compositionally biased region" description="Polar residues" evidence="16">
    <location>
        <begin position="51"/>
        <end position="61"/>
    </location>
</feature>
<keyword evidence="8 15" id="KW-0238">DNA-binding</keyword>
<dbReference type="GO" id="GO:0003697">
    <property type="term" value="F:single-stranded DNA binding"/>
    <property type="evidence" value="ECO:0007669"/>
    <property type="project" value="UniProtKB-ARBA"/>
</dbReference>
<feature type="domain" description="AAA+ ATPase" evidence="17">
    <location>
        <begin position="250"/>
        <end position="410"/>
    </location>
</feature>
<feature type="DNA-binding region" evidence="15">
    <location>
        <begin position="672"/>
        <end position="691"/>
    </location>
</feature>
<evidence type="ECO:0000256" key="10">
    <source>
        <dbReference type="ARBA" id="ARBA00023172"/>
    </source>
</evidence>